<dbReference type="EMBL" id="LT599583">
    <property type="protein sequence ID" value="SBW80543.1"/>
    <property type="molecule type" value="Genomic_DNA"/>
</dbReference>
<reference evidence="2" key="1">
    <citation type="submission" date="2016-07" db="EMBL/GenBank/DDBJ databases">
        <authorList>
            <person name="Florea S."/>
            <person name="Webb J.S."/>
            <person name="Jaromczyk J."/>
            <person name="Schardl C.L."/>
        </authorList>
    </citation>
    <scope>NUCLEOTIDE SEQUENCE [LARGE SCALE GENOMIC DNA]</scope>
    <source>
        <strain evidence="2">1YdBTEX2</strain>
    </source>
</reference>
<sequence length="55" mass="6128">MNILIHPAQGPVQHVNYHVVEEIGRGSQPIPSRYPDARTVEFPDALPAITEEHSL</sequence>
<dbReference type="AlphaFoldDB" id="A0A1D3JWT2"/>
<gene>
    <name evidence="1" type="ORF">PVE_R1G2658</name>
</gene>
<name>A0A1D3JWT2_PSEVE</name>
<organism evidence="1 2">
    <name type="scientific">Pseudomonas veronii 1YdBTEX2</name>
    <dbReference type="NCBI Taxonomy" id="1295141"/>
    <lineage>
        <taxon>Bacteria</taxon>
        <taxon>Pseudomonadati</taxon>
        <taxon>Pseudomonadota</taxon>
        <taxon>Gammaproteobacteria</taxon>
        <taxon>Pseudomonadales</taxon>
        <taxon>Pseudomonadaceae</taxon>
        <taxon>Pseudomonas</taxon>
    </lineage>
</organism>
<accession>A0A1D3JWT2</accession>
<dbReference type="Proteomes" id="UP000245431">
    <property type="component" value="Chromosome PVE_r1"/>
</dbReference>
<proteinExistence type="predicted"/>
<protein>
    <submittedName>
        <fullName evidence="1">Uncharacterized protein</fullName>
    </submittedName>
</protein>
<evidence type="ECO:0000313" key="2">
    <source>
        <dbReference type="Proteomes" id="UP000245431"/>
    </source>
</evidence>
<evidence type="ECO:0000313" key="1">
    <source>
        <dbReference type="EMBL" id="SBW80543.1"/>
    </source>
</evidence>